<protein>
    <submittedName>
        <fullName evidence="2">Uncharacterized protein</fullName>
    </submittedName>
</protein>
<feature type="compositionally biased region" description="Low complexity" evidence="1">
    <location>
        <begin position="159"/>
        <end position="178"/>
    </location>
</feature>
<evidence type="ECO:0000256" key="1">
    <source>
        <dbReference type="SAM" id="MobiDB-lite"/>
    </source>
</evidence>
<proteinExistence type="predicted"/>
<feature type="region of interest" description="Disordered" evidence="1">
    <location>
        <begin position="147"/>
        <end position="178"/>
    </location>
</feature>
<keyword evidence="3" id="KW-1185">Reference proteome</keyword>
<accession>A0AAV5W4Y8</accession>
<sequence>MSCGSNNALASLFANASIRSPMPSTSSAAPAAAAASPAATRPTLAHSKSIGAEPSTPRSRPSAGKRQSRRSIAASLSTSTTPVPLYHQRKQGGSVSPPQHHHHHQMQPLLQPLQHGSGSYSPFAGARFSDSPSARAIPLPPAVWFEDDEDSQCAPSSDTESLSSFTTNSSSDSALPASLSDESGNLVGIRVNPLQLIAAVSAL</sequence>
<comment type="caution">
    <text evidence="2">The sequence shown here is derived from an EMBL/GenBank/DDBJ whole genome shotgun (WGS) entry which is preliminary data.</text>
</comment>
<feature type="region of interest" description="Disordered" evidence="1">
    <location>
        <begin position="19"/>
        <end position="127"/>
    </location>
</feature>
<feature type="compositionally biased region" description="Low complexity" evidence="1">
    <location>
        <begin position="106"/>
        <end position="115"/>
    </location>
</feature>
<evidence type="ECO:0000313" key="2">
    <source>
        <dbReference type="EMBL" id="GMT27004.1"/>
    </source>
</evidence>
<feature type="compositionally biased region" description="Low complexity" evidence="1">
    <location>
        <begin position="19"/>
        <end position="45"/>
    </location>
</feature>
<dbReference type="Proteomes" id="UP001432322">
    <property type="component" value="Unassembled WGS sequence"/>
</dbReference>
<organism evidence="2 3">
    <name type="scientific">Pristionchus fissidentatus</name>
    <dbReference type="NCBI Taxonomy" id="1538716"/>
    <lineage>
        <taxon>Eukaryota</taxon>
        <taxon>Metazoa</taxon>
        <taxon>Ecdysozoa</taxon>
        <taxon>Nematoda</taxon>
        <taxon>Chromadorea</taxon>
        <taxon>Rhabditida</taxon>
        <taxon>Rhabditina</taxon>
        <taxon>Diplogasteromorpha</taxon>
        <taxon>Diplogasteroidea</taxon>
        <taxon>Neodiplogasteridae</taxon>
        <taxon>Pristionchus</taxon>
    </lineage>
</organism>
<name>A0AAV5W4Y8_9BILA</name>
<dbReference type="EMBL" id="BTSY01000005">
    <property type="protein sequence ID" value="GMT27004.1"/>
    <property type="molecule type" value="Genomic_DNA"/>
</dbReference>
<gene>
    <name evidence="2" type="ORF">PFISCL1PPCAC_18301</name>
</gene>
<evidence type="ECO:0000313" key="3">
    <source>
        <dbReference type="Proteomes" id="UP001432322"/>
    </source>
</evidence>
<reference evidence="2" key="1">
    <citation type="submission" date="2023-10" db="EMBL/GenBank/DDBJ databases">
        <title>Genome assembly of Pristionchus species.</title>
        <authorList>
            <person name="Yoshida K."/>
            <person name="Sommer R.J."/>
        </authorList>
    </citation>
    <scope>NUCLEOTIDE SEQUENCE</scope>
    <source>
        <strain evidence="2">RS5133</strain>
    </source>
</reference>
<dbReference type="AlphaFoldDB" id="A0AAV5W4Y8"/>